<dbReference type="Proteomes" id="UP000050794">
    <property type="component" value="Unassembled WGS sequence"/>
</dbReference>
<gene>
    <name evidence="2" type="ORF">TCNE_LOCUS14892</name>
</gene>
<dbReference type="AlphaFoldDB" id="A0A183V2C2"/>
<proteinExistence type="predicted"/>
<accession>A0A183V2C2</accession>
<feature type="compositionally biased region" description="Polar residues" evidence="1">
    <location>
        <begin position="31"/>
        <end position="40"/>
    </location>
</feature>
<evidence type="ECO:0000313" key="2">
    <source>
        <dbReference type="EMBL" id="VDM46213.1"/>
    </source>
</evidence>
<evidence type="ECO:0000256" key="1">
    <source>
        <dbReference type="SAM" id="MobiDB-lite"/>
    </source>
</evidence>
<reference evidence="4" key="1">
    <citation type="submission" date="2016-06" db="UniProtKB">
        <authorList>
            <consortium name="WormBaseParasite"/>
        </authorList>
    </citation>
    <scope>IDENTIFICATION</scope>
</reference>
<reference evidence="2 3" key="2">
    <citation type="submission" date="2018-11" db="EMBL/GenBank/DDBJ databases">
        <authorList>
            <consortium name="Pathogen Informatics"/>
        </authorList>
    </citation>
    <scope>NUCLEOTIDE SEQUENCE [LARGE SCALE GENOMIC DNA]</scope>
</reference>
<evidence type="ECO:0000313" key="4">
    <source>
        <dbReference type="WBParaSite" id="TCNE_0001489201-mRNA-1"/>
    </source>
</evidence>
<dbReference type="WBParaSite" id="TCNE_0001489201-mRNA-1">
    <property type="protein sequence ID" value="TCNE_0001489201-mRNA-1"/>
    <property type="gene ID" value="TCNE_0001489201"/>
</dbReference>
<keyword evidence="3" id="KW-1185">Reference proteome</keyword>
<sequence>MARRAMSPRGEARSIEGTSRDDSITQRKPHASQTPFTLDNTAVHRGYDQAEPMPSAWLAVCTDEIISVMIANCNRKEIYAASISSTTNAFAIETIACILYD</sequence>
<organism evidence="3 4">
    <name type="scientific">Toxocara canis</name>
    <name type="common">Canine roundworm</name>
    <dbReference type="NCBI Taxonomy" id="6265"/>
    <lineage>
        <taxon>Eukaryota</taxon>
        <taxon>Metazoa</taxon>
        <taxon>Ecdysozoa</taxon>
        <taxon>Nematoda</taxon>
        <taxon>Chromadorea</taxon>
        <taxon>Rhabditida</taxon>
        <taxon>Spirurina</taxon>
        <taxon>Ascaridomorpha</taxon>
        <taxon>Ascaridoidea</taxon>
        <taxon>Toxocaridae</taxon>
        <taxon>Toxocara</taxon>
    </lineage>
</organism>
<feature type="compositionally biased region" description="Basic and acidic residues" evidence="1">
    <location>
        <begin position="10"/>
        <end position="25"/>
    </location>
</feature>
<feature type="region of interest" description="Disordered" evidence="1">
    <location>
        <begin position="1"/>
        <end position="40"/>
    </location>
</feature>
<evidence type="ECO:0000313" key="3">
    <source>
        <dbReference type="Proteomes" id="UP000050794"/>
    </source>
</evidence>
<name>A0A183V2C2_TOXCA</name>
<protein>
    <submittedName>
        <fullName evidence="2 4">Uncharacterized protein</fullName>
    </submittedName>
</protein>
<dbReference type="EMBL" id="UYWY01022510">
    <property type="protein sequence ID" value="VDM46213.1"/>
    <property type="molecule type" value="Genomic_DNA"/>
</dbReference>